<gene>
    <name evidence="14" type="ORF">LX64_04259</name>
</gene>
<evidence type="ECO:0000313" key="15">
    <source>
        <dbReference type="Proteomes" id="UP000249547"/>
    </source>
</evidence>
<keyword evidence="6 11" id="KW-0812">Transmembrane</keyword>
<accession>A0A327Q6V6</accession>
<dbReference type="Pfam" id="PF00672">
    <property type="entry name" value="HAMP"/>
    <property type="match status" value="1"/>
</dbReference>
<dbReference type="EMBL" id="QLLL01000009">
    <property type="protein sequence ID" value="RAI99714.1"/>
    <property type="molecule type" value="Genomic_DNA"/>
</dbReference>
<evidence type="ECO:0000256" key="1">
    <source>
        <dbReference type="ARBA" id="ARBA00000085"/>
    </source>
</evidence>
<dbReference type="SUPFAM" id="SSF158472">
    <property type="entry name" value="HAMP domain-like"/>
    <property type="match status" value="1"/>
</dbReference>
<dbReference type="Proteomes" id="UP000249547">
    <property type="component" value="Unassembled WGS sequence"/>
</dbReference>
<evidence type="ECO:0000256" key="9">
    <source>
        <dbReference type="ARBA" id="ARBA00023012"/>
    </source>
</evidence>
<dbReference type="InterPro" id="IPR004358">
    <property type="entry name" value="Sig_transdc_His_kin-like_C"/>
</dbReference>
<dbReference type="InterPro" id="IPR036097">
    <property type="entry name" value="HisK_dim/P_sf"/>
</dbReference>
<dbReference type="PROSITE" id="PS50109">
    <property type="entry name" value="HIS_KIN"/>
    <property type="match status" value="1"/>
</dbReference>
<comment type="subcellular location">
    <subcellularLocation>
        <location evidence="2">Membrane</location>
    </subcellularLocation>
</comment>
<dbReference type="InterPro" id="IPR050428">
    <property type="entry name" value="TCS_sensor_his_kinase"/>
</dbReference>
<dbReference type="RefSeq" id="WP_111599674.1">
    <property type="nucleotide sequence ID" value="NZ_QLLL01000009.1"/>
</dbReference>
<evidence type="ECO:0000256" key="8">
    <source>
        <dbReference type="ARBA" id="ARBA00022989"/>
    </source>
</evidence>
<evidence type="ECO:0000256" key="3">
    <source>
        <dbReference type="ARBA" id="ARBA00012438"/>
    </source>
</evidence>
<keyword evidence="15" id="KW-1185">Reference proteome</keyword>
<dbReference type="InterPro" id="IPR003594">
    <property type="entry name" value="HATPase_dom"/>
</dbReference>
<keyword evidence="5" id="KW-0808">Transferase</keyword>
<evidence type="ECO:0000256" key="2">
    <source>
        <dbReference type="ARBA" id="ARBA00004370"/>
    </source>
</evidence>
<dbReference type="SMART" id="SM00304">
    <property type="entry name" value="HAMP"/>
    <property type="match status" value="1"/>
</dbReference>
<dbReference type="InterPro" id="IPR003661">
    <property type="entry name" value="HisK_dim/P_dom"/>
</dbReference>
<protein>
    <recommendedName>
        <fullName evidence="3">histidine kinase</fullName>
        <ecNumber evidence="3">2.7.13.3</ecNumber>
    </recommendedName>
</protein>
<dbReference type="PRINTS" id="PR00344">
    <property type="entry name" value="BCTRLSENSOR"/>
</dbReference>
<evidence type="ECO:0000256" key="5">
    <source>
        <dbReference type="ARBA" id="ARBA00022679"/>
    </source>
</evidence>
<dbReference type="AlphaFoldDB" id="A0A327Q6V6"/>
<evidence type="ECO:0000256" key="4">
    <source>
        <dbReference type="ARBA" id="ARBA00022553"/>
    </source>
</evidence>
<dbReference type="CDD" id="cd00082">
    <property type="entry name" value="HisKA"/>
    <property type="match status" value="1"/>
</dbReference>
<dbReference type="Pfam" id="PF02518">
    <property type="entry name" value="HATPase_c"/>
    <property type="match status" value="1"/>
</dbReference>
<feature type="domain" description="Histidine kinase" evidence="12">
    <location>
        <begin position="237"/>
        <end position="452"/>
    </location>
</feature>
<dbReference type="CDD" id="cd06225">
    <property type="entry name" value="HAMP"/>
    <property type="match status" value="1"/>
</dbReference>
<dbReference type="Pfam" id="PF00512">
    <property type="entry name" value="HisKA"/>
    <property type="match status" value="1"/>
</dbReference>
<dbReference type="Gene3D" id="3.30.565.10">
    <property type="entry name" value="Histidine kinase-like ATPase, C-terminal domain"/>
    <property type="match status" value="1"/>
</dbReference>
<evidence type="ECO:0000256" key="7">
    <source>
        <dbReference type="ARBA" id="ARBA00022777"/>
    </source>
</evidence>
<keyword evidence="10 11" id="KW-0472">Membrane</keyword>
<dbReference type="Gene3D" id="6.10.340.10">
    <property type="match status" value="1"/>
</dbReference>
<organism evidence="14 15">
    <name type="scientific">Chitinophaga skermanii</name>
    <dbReference type="NCBI Taxonomy" id="331697"/>
    <lineage>
        <taxon>Bacteria</taxon>
        <taxon>Pseudomonadati</taxon>
        <taxon>Bacteroidota</taxon>
        <taxon>Chitinophagia</taxon>
        <taxon>Chitinophagales</taxon>
        <taxon>Chitinophagaceae</taxon>
        <taxon>Chitinophaga</taxon>
    </lineage>
</organism>
<comment type="catalytic activity">
    <reaction evidence="1">
        <text>ATP + protein L-histidine = ADP + protein N-phospho-L-histidine.</text>
        <dbReference type="EC" id="2.7.13.3"/>
    </reaction>
</comment>
<keyword evidence="7 14" id="KW-0418">Kinase</keyword>
<dbReference type="PANTHER" id="PTHR45436">
    <property type="entry name" value="SENSOR HISTIDINE KINASE YKOH"/>
    <property type="match status" value="1"/>
</dbReference>
<dbReference type="InterPro" id="IPR005467">
    <property type="entry name" value="His_kinase_dom"/>
</dbReference>
<dbReference type="GO" id="GO:0005886">
    <property type="term" value="C:plasma membrane"/>
    <property type="evidence" value="ECO:0007669"/>
    <property type="project" value="TreeGrafter"/>
</dbReference>
<proteinExistence type="predicted"/>
<dbReference type="OrthoDB" id="594725at2"/>
<name>A0A327Q6V6_9BACT</name>
<keyword evidence="8 11" id="KW-1133">Transmembrane helix</keyword>
<dbReference type="InterPro" id="IPR003660">
    <property type="entry name" value="HAMP_dom"/>
</dbReference>
<dbReference type="SMART" id="SM00388">
    <property type="entry name" value="HisKA"/>
    <property type="match status" value="1"/>
</dbReference>
<feature type="domain" description="HAMP" evidence="13">
    <location>
        <begin position="176"/>
        <end position="229"/>
    </location>
</feature>
<feature type="transmembrane region" description="Helical" evidence="11">
    <location>
        <begin position="151"/>
        <end position="170"/>
    </location>
</feature>
<evidence type="ECO:0000313" key="14">
    <source>
        <dbReference type="EMBL" id="RAI99714.1"/>
    </source>
</evidence>
<reference evidence="14 15" key="1">
    <citation type="submission" date="2018-06" db="EMBL/GenBank/DDBJ databases">
        <title>Genomic Encyclopedia of Archaeal and Bacterial Type Strains, Phase II (KMG-II): from individual species to whole genera.</title>
        <authorList>
            <person name="Goeker M."/>
        </authorList>
    </citation>
    <scope>NUCLEOTIDE SEQUENCE [LARGE SCALE GENOMIC DNA]</scope>
    <source>
        <strain evidence="14 15">DSM 23857</strain>
    </source>
</reference>
<evidence type="ECO:0000256" key="10">
    <source>
        <dbReference type="ARBA" id="ARBA00023136"/>
    </source>
</evidence>
<dbReference type="InterPro" id="IPR036890">
    <property type="entry name" value="HATPase_C_sf"/>
</dbReference>
<dbReference type="GO" id="GO:0000155">
    <property type="term" value="F:phosphorelay sensor kinase activity"/>
    <property type="evidence" value="ECO:0007669"/>
    <property type="project" value="InterPro"/>
</dbReference>
<feature type="transmembrane region" description="Helical" evidence="11">
    <location>
        <begin position="7"/>
        <end position="29"/>
    </location>
</feature>
<dbReference type="PROSITE" id="PS50885">
    <property type="entry name" value="HAMP"/>
    <property type="match status" value="1"/>
</dbReference>
<dbReference type="SUPFAM" id="SSF47384">
    <property type="entry name" value="Homodimeric domain of signal transducing histidine kinase"/>
    <property type="match status" value="1"/>
</dbReference>
<evidence type="ECO:0000256" key="11">
    <source>
        <dbReference type="SAM" id="Phobius"/>
    </source>
</evidence>
<sequence>MKIRNRLALQFTLISGVILSVIFVLLYLLCAQFMRNSFYSLLQERAYITAQVFLEKDELAVKKFLDVQKRYQQGIPGETSNIYDENNAPVFIEESKYSWPPGLLNTVRAREEYRFVHNGKPALGIYYKDNQGNFVVIVIARNKVGNAQLNFLMWLLIGLYAFGLTIVFFMGRWFSRKALQPVHTINEEVKNIRSNNLHLRVNYSKNKDEVDELAHNFNELLERLEIAFAKQASFVSNASHELRTPLTTIIGEIEVNLQKERTTAAYIQTLQSVLDEAEKLRSISNGLLELTRADYSMIGVLPQDIRIDEMLWELQAEFRQQQLQLNIILQELPEDTGALIVWGNRQLLKLAINNIIRNAFKFSHNKPVDCLLKYSKEGLLLAIQDRGIGIAQEDVEQIFMPLFRAHNARSFSGFGIGLAMSEKIIALHDGSISVDSVLGEGSTFNILFLPRNVF</sequence>
<comment type="caution">
    <text evidence="14">The sequence shown here is derived from an EMBL/GenBank/DDBJ whole genome shotgun (WGS) entry which is preliminary data.</text>
</comment>
<dbReference type="SMART" id="SM00387">
    <property type="entry name" value="HATPase_c"/>
    <property type="match status" value="1"/>
</dbReference>
<dbReference type="Gene3D" id="1.10.287.130">
    <property type="match status" value="1"/>
</dbReference>
<evidence type="ECO:0000259" key="13">
    <source>
        <dbReference type="PROSITE" id="PS50885"/>
    </source>
</evidence>
<keyword evidence="9" id="KW-0902">Two-component regulatory system</keyword>
<dbReference type="PANTHER" id="PTHR45436:SF5">
    <property type="entry name" value="SENSOR HISTIDINE KINASE TRCS"/>
    <property type="match status" value="1"/>
</dbReference>
<dbReference type="EC" id="2.7.13.3" evidence="3"/>
<evidence type="ECO:0000259" key="12">
    <source>
        <dbReference type="PROSITE" id="PS50109"/>
    </source>
</evidence>
<dbReference type="SUPFAM" id="SSF55874">
    <property type="entry name" value="ATPase domain of HSP90 chaperone/DNA topoisomerase II/histidine kinase"/>
    <property type="match status" value="1"/>
</dbReference>
<keyword evidence="4" id="KW-0597">Phosphoprotein</keyword>
<evidence type="ECO:0000256" key="6">
    <source>
        <dbReference type="ARBA" id="ARBA00022692"/>
    </source>
</evidence>